<name>A0A8T0UVI1_PANVG</name>
<dbReference type="GO" id="GO:0008270">
    <property type="term" value="F:zinc ion binding"/>
    <property type="evidence" value="ECO:0007669"/>
    <property type="project" value="UniProtKB-UniRule"/>
</dbReference>
<dbReference type="PANTHER" id="PTHR31669:SF251">
    <property type="entry name" value="PROTEIN FAR1-RELATED SEQUENCE"/>
    <property type="match status" value="1"/>
</dbReference>
<evidence type="ECO:0000313" key="5">
    <source>
        <dbReference type="Proteomes" id="UP000823388"/>
    </source>
</evidence>
<dbReference type="GO" id="GO:0005634">
    <property type="term" value="C:nucleus"/>
    <property type="evidence" value="ECO:0007669"/>
    <property type="project" value="UniProtKB-SubCell"/>
</dbReference>
<keyword evidence="5" id="KW-1185">Reference proteome</keyword>
<reference evidence="4" key="1">
    <citation type="submission" date="2020-05" db="EMBL/GenBank/DDBJ databases">
        <title>WGS assembly of Panicum virgatum.</title>
        <authorList>
            <person name="Lovell J.T."/>
            <person name="Jenkins J."/>
            <person name="Shu S."/>
            <person name="Juenger T.E."/>
            <person name="Schmutz J."/>
        </authorList>
    </citation>
    <scope>NUCLEOTIDE SEQUENCE</scope>
    <source>
        <strain evidence="4">AP13</strain>
    </source>
</reference>
<dbReference type="Pfam" id="PF03101">
    <property type="entry name" value="FAR1"/>
    <property type="match status" value="1"/>
</dbReference>
<comment type="caution">
    <text evidence="4">The sequence shown here is derived from an EMBL/GenBank/DDBJ whole genome shotgun (WGS) entry which is preliminary data.</text>
</comment>
<comment type="similarity">
    <text evidence="1">Belongs to the FHY3/FAR1 family.</text>
</comment>
<dbReference type="InterPro" id="IPR004330">
    <property type="entry name" value="FAR1_DNA_bnd_dom"/>
</dbReference>
<evidence type="ECO:0000256" key="1">
    <source>
        <dbReference type="RuleBase" id="RU367018"/>
    </source>
</evidence>
<proteinExistence type="inferred from homology"/>
<sequence length="171" mass="19227">MKQDASHHQRTPGFARHDVATAPAPEDADVQVTPPATLTAAEMATPEEGQTYTHGPNVPEELVPKVGMFFDSEEEAYELFRKYAEKAGFPIKWDGAKGTVRDISCSMSGHWPYFKPGQQRVRNKFSKKTGCKVHMKLKDVETDGEEYSGKVMIEQVCTEHNHPLAKKHRGW</sequence>
<evidence type="ECO:0000256" key="2">
    <source>
        <dbReference type="SAM" id="MobiDB-lite"/>
    </source>
</evidence>
<keyword evidence="1" id="KW-0479">Metal-binding</keyword>
<keyword evidence="1" id="KW-0863">Zinc-finger</keyword>
<dbReference type="AlphaFoldDB" id="A0A8T0UVI1"/>
<feature type="region of interest" description="Disordered" evidence="2">
    <location>
        <begin position="1"/>
        <end position="31"/>
    </location>
</feature>
<comment type="function">
    <text evidence="1">Putative transcription activator involved in regulating light control of development.</text>
</comment>
<keyword evidence="1" id="KW-0539">Nucleus</keyword>
<accession>A0A8T0UVI1</accession>
<organism evidence="4 5">
    <name type="scientific">Panicum virgatum</name>
    <name type="common">Blackwell switchgrass</name>
    <dbReference type="NCBI Taxonomy" id="38727"/>
    <lineage>
        <taxon>Eukaryota</taxon>
        <taxon>Viridiplantae</taxon>
        <taxon>Streptophyta</taxon>
        <taxon>Embryophyta</taxon>
        <taxon>Tracheophyta</taxon>
        <taxon>Spermatophyta</taxon>
        <taxon>Magnoliopsida</taxon>
        <taxon>Liliopsida</taxon>
        <taxon>Poales</taxon>
        <taxon>Poaceae</taxon>
        <taxon>PACMAD clade</taxon>
        <taxon>Panicoideae</taxon>
        <taxon>Panicodae</taxon>
        <taxon>Paniceae</taxon>
        <taxon>Panicinae</taxon>
        <taxon>Panicum</taxon>
        <taxon>Panicum sect. Hiantes</taxon>
    </lineage>
</organism>
<keyword evidence="1" id="KW-0862">Zinc</keyword>
<dbReference type="GO" id="GO:0006355">
    <property type="term" value="P:regulation of DNA-templated transcription"/>
    <property type="evidence" value="ECO:0007669"/>
    <property type="project" value="UniProtKB-UniRule"/>
</dbReference>
<dbReference type="Proteomes" id="UP000823388">
    <property type="component" value="Chromosome 3K"/>
</dbReference>
<evidence type="ECO:0000313" key="4">
    <source>
        <dbReference type="EMBL" id="KAG2628321.1"/>
    </source>
</evidence>
<comment type="subcellular location">
    <subcellularLocation>
        <location evidence="1">Nucleus</location>
    </subcellularLocation>
</comment>
<dbReference type="EMBL" id="CM029041">
    <property type="protein sequence ID" value="KAG2628321.1"/>
    <property type="molecule type" value="Genomic_DNA"/>
</dbReference>
<gene>
    <name evidence="4" type="ORF">PVAP13_3KG377327</name>
</gene>
<dbReference type="PANTHER" id="PTHR31669">
    <property type="entry name" value="PROTEIN FAR1-RELATED SEQUENCE 10-RELATED"/>
    <property type="match status" value="1"/>
</dbReference>
<protein>
    <recommendedName>
        <fullName evidence="1">Protein FAR1-RELATED SEQUENCE</fullName>
    </recommendedName>
</protein>
<evidence type="ECO:0000259" key="3">
    <source>
        <dbReference type="Pfam" id="PF03101"/>
    </source>
</evidence>
<dbReference type="InterPro" id="IPR031052">
    <property type="entry name" value="FHY3/FAR1"/>
</dbReference>
<feature type="domain" description="FAR1" evidence="3">
    <location>
        <begin position="79"/>
        <end position="165"/>
    </location>
</feature>